<evidence type="ECO:0000259" key="3">
    <source>
        <dbReference type="PROSITE" id="PS51820"/>
    </source>
</evidence>
<dbReference type="Gene3D" id="2.60.120.1560">
    <property type="match status" value="1"/>
</dbReference>
<dbReference type="InterPro" id="IPR018871">
    <property type="entry name" value="GLEYA_adhesin_domain"/>
</dbReference>
<proteinExistence type="predicted"/>
<name>A0A420XVT5_9PEZI</name>
<organism evidence="4 5">
    <name type="scientific">Coniochaeta pulveracea</name>
    <dbReference type="NCBI Taxonomy" id="177199"/>
    <lineage>
        <taxon>Eukaryota</taxon>
        <taxon>Fungi</taxon>
        <taxon>Dikarya</taxon>
        <taxon>Ascomycota</taxon>
        <taxon>Pezizomycotina</taxon>
        <taxon>Sordariomycetes</taxon>
        <taxon>Sordariomycetidae</taxon>
        <taxon>Coniochaetales</taxon>
        <taxon>Coniochaetaceae</taxon>
        <taxon>Coniochaeta</taxon>
    </lineage>
</organism>
<accession>A0A420XVT5</accession>
<evidence type="ECO:0000313" key="4">
    <source>
        <dbReference type="EMBL" id="RKU39783.1"/>
    </source>
</evidence>
<evidence type="ECO:0000313" key="5">
    <source>
        <dbReference type="Proteomes" id="UP000275385"/>
    </source>
</evidence>
<evidence type="ECO:0000256" key="2">
    <source>
        <dbReference type="SAM" id="SignalP"/>
    </source>
</evidence>
<dbReference type="OrthoDB" id="4388755at2759"/>
<feature type="region of interest" description="Disordered" evidence="1">
    <location>
        <begin position="205"/>
        <end position="231"/>
    </location>
</feature>
<dbReference type="STRING" id="177199.A0A420XVT5"/>
<dbReference type="InterPro" id="IPR037524">
    <property type="entry name" value="PA14/GLEYA"/>
</dbReference>
<feature type="compositionally biased region" description="Polar residues" evidence="1">
    <location>
        <begin position="210"/>
        <end position="224"/>
    </location>
</feature>
<feature type="chain" id="PRO_5019135255" description="PA14 domain-containing protein" evidence="2">
    <location>
        <begin position="18"/>
        <end position="366"/>
    </location>
</feature>
<dbReference type="Pfam" id="PF10528">
    <property type="entry name" value="GLEYA"/>
    <property type="match status" value="1"/>
</dbReference>
<keyword evidence="2" id="KW-0732">Signal</keyword>
<feature type="domain" description="PA14" evidence="3">
    <location>
        <begin position="177"/>
        <end position="342"/>
    </location>
</feature>
<dbReference type="Proteomes" id="UP000275385">
    <property type="component" value="Unassembled WGS sequence"/>
</dbReference>
<dbReference type="EMBL" id="QVQW01000148">
    <property type="protein sequence ID" value="RKU39783.1"/>
    <property type="molecule type" value="Genomic_DNA"/>
</dbReference>
<sequence>MKTTVLALSGLAGLSSAAICNNNCGRQVWGTALARTPVPASYAQRSSVCSDFLTTYTTVTPAAATVTDGPIFARNLPVREAAPAPLITAAPVVARNVHVRDTPVLVSHKPTWATACSADLDYYNACQCFGITPTIITVTAPTPTVHLPGPSCTQGVEYALYTFQDGDTHAQQLHAANDGNGDISQLSYDNLLGGVTPAQTGVVSGIGADSSKNQDPSQPLQFSGFSGPAGSRSDDNVVVYRGYIVPASAGDYTFEIDDQDDIAAVWTGDEAVSGFDIAQAHLASSYGEYHRATEHTFVVTPSEVGQTVPFRILFANAQVGAVFVAKITDPAGNVILGLDSQKNHQIISSCSPGGDTPEWPAWESER</sequence>
<evidence type="ECO:0000256" key="1">
    <source>
        <dbReference type="SAM" id="MobiDB-lite"/>
    </source>
</evidence>
<reference evidence="4 5" key="1">
    <citation type="submission" date="2018-08" db="EMBL/GenBank/DDBJ databases">
        <title>Draft genome of the lignicolous fungus Coniochaeta pulveracea.</title>
        <authorList>
            <person name="Borstlap C.J."/>
            <person name="De Witt R.N."/>
            <person name="Botha A."/>
            <person name="Volschenk H."/>
        </authorList>
    </citation>
    <scope>NUCLEOTIDE SEQUENCE [LARGE SCALE GENOMIC DNA]</scope>
    <source>
        <strain evidence="4 5">CAB683</strain>
    </source>
</reference>
<dbReference type="PROSITE" id="PS51820">
    <property type="entry name" value="PA14"/>
    <property type="match status" value="1"/>
</dbReference>
<comment type="caution">
    <text evidence="4">The sequence shown here is derived from an EMBL/GenBank/DDBJ whole genome shotgun (WGS) entry which is preliminary data.</text>
</comment>
<gene>
    <name evidence="4" type="ORF">DL546_000460</name>
</gene>
<feature type="signal peptide" evidence="2">
    <location>
        <begin position="1"/>
        <end position="17"/>
    </location>
</feature>
<dbReference type="AlphaFoldDB" id="A0A420XVT5"/>
<protein>
    <recommendedName>
        <fullName evidence="3">PA14 domain-containing protein</fullName>
    </recommendedName>
</protein>
<keyword evidence="5" id="KW-1185">Reference proteome</keyword>